<evidence type="ECO:0000256" key="2">
    <source>
        <dbReference type="ARBA" id="ARBA00022980"/>
    </source>
</evidence>
<comment type="caution">
    <text evidence="8">The sequence shown here is derived from an EMBL/GenBank/DDBJ whole genome shotgun (WGS) entry which is preliminary data.</text>
</comment>
<dbReference type="PANTHER" id="PTHR10986">
    <property type="entry name" value="39S RIBOSOMAL PROTEIN L20"/>
    <property type="match status" value="1"/>
</dbReference>
<keyword evidence="9" id="KW-1185">Reference proteome</keyword>
<dbReference type="EMBL" id="LGCK01000007">
    <property type="protein sequence ID" value="KPL72530.1"/>
    <property type="molecule type" value="Genomic_DNA"/>
</dbReference>
<comment type="similarity">
    <text evidence="1 6 7">Belongs to the bacterial ribosomal protein bL20 family.</text>
</comment>
<accession>A0A0N8GLH7</accession>
<proteinExistence type="inferred from homology"/>
<dbReference type="Gene3D" id="6.10.160.10">
    <property type="match status" value="1"/>
</dbReference>
<gene>
    <name evidence="6" type="primary">rplT</name>
    <name evidence="8" type="ORF">ADM99_05235</name>
</gene>
<dbReference type="Pfam" id="PF00453">
    <property type="entry name" value="Ribosomal_L20"/>
    <property type="match status" value="1"/>
</dbReference>
<evidence type="ECO:0000256" key="3">
    <source>
        <dbReference type="ARBA" id="ARBA00023274"/>
    </source>
</evidence>
<organism evidence="8 9">
    <name type="scientific">Leptolinea tardivitalis</name>
    <dbReference type="NCBI Taxonomy" id="229920"/>
    <lineage>
        <taxon>Bacteria</taxon>
        <taxon>Bacillati</taxon>
        <taxon>Chloroflexota</taxon>
        <taxon>Anaerolineae</taxon>
        <taxon>Anaerolineales</taxon>
        <taxon>Anaerolineaceae</taxon>
        <taxon>Leptolinea</taxon>
    </lineage>
</organism>
<dbReference type="FunFam" id="1.10.1900.20:FF:000001">
    <property type="entry name" value="50S ribosomal protein L20"/>
    <property type="match status" value="1"/>
</dbReference>
<dbReference type="AlphaFoldDB" id="A0A0N8GLH7"/>
<evidence type="ECO:0000256" key="1">
    <source>
        <dbReference type="ARBA" id="ARBA00007698"/>
    </source>
</evidence>
<dbReference type="GO" id="GO:1990904">
    <property type="term" value="C:ribonucleoprotein complex"/>
    <property type="evidence" value="ECO:0007669"/>
    <property type="project" value="UniProtKB-KW"/>
</dbReference>
<evidence type="ECO:0000313" key="8">
    <source>
        <dbReference type="EMBL" id="KPL72530.1"/>
    </source>
</evidence>
<dbReference type="NCBIfam" id="TIGR01032">
    <property type="entry name" value="rplT_bact"/>
    <property type="match status" value="1"/>
</dbReference>
<dbReference type="STRING" id="229920.ADM99_05235"/>
<evidence type="ECO:0000313" key="9">
    <source>
        <dbReference type="Proteomes" id="UP000050430"/>
    </source>
</evidence>
<keyword evidence="6 7" id="KW-0694">RNA-binding</keyword>
<keyword evidence="2 6" id="KW-0689">Ribosomal protein</keyword>
<dbReference type="GO" id="GO:0000027">
    <property type="term" value="P:ribosomal large subunit assembly"/>
    <property type="evidence" value="ECO:0007669"/>
    <property type="project" value="UniProtKB-UniRule"/>
</dbReference>
<reference evidence="8 9" key="1">
    <citation type="submission" date="2015-07" db="EMBL/GenBank/DDBJ databases">
        <title>Genome sequence of Leptolinea tardivitalis DSM 16556.</title>
        <authorList>
            <person name="Hemp J."/>
            <person name="Ward L.M."/>
            <person name="Pace L.A."/>
            <person name="Fischer W.W."/>
        </authorList>
    </citation>
    <scope>NUCLEOTIDE SEQUENCE [LARGE SCALE GENOMIC DNA]</scope>
    <source>
        <strain evidence="8 9">YMTK-2</strain>
    </source>
</reference>
<dbReference type="GO" id="GO:0006412">
    <property type="term" value="P:translation"/>
    <property type="evidence" value="ECO:0007669"/>
    <property type="project" value="InterPro"/>
</dbReference>
<dbReference type="RefSeq" id="WP_062421426.1">
    <property type="nucleotide sequence ID" value="NZ_BBYA01000008.1"/>
</dbReference>
<protein>
    <recommendedName>
        <fullName evidence="5 6">Large ribosomal subunit protein bL20</fullName>
    </recommendedName>
</protein>
<dbReference type="CDD" id="cd07026">
    <property type="entry name" value="Ribosomal_L20"/>
    <property type="match status" value="1"/>
</dbReference>
<dbReference type="Proteomes" id="UP000050430">
    <property type="component" value="Unassembled WGS sequence"/>
</dbReference>
<name>A0A0N8GLH7_9CHLR</name>
<dbReference type="GO" id="GO:0003735">
    <property type="term" value="F:structural constituent of ribosome"/>
    <property type="evidence" value="ECO:0007669"/>
    <property type="project" value="InterPro"/>
</dbReference>
<dbReference type="InterPro" id="IPR005813">
    <property type="entry name" value="Ribosomal_bL20"/>
</dbReference>
<dbReference type="SUPFAM" id="SSF74731">
    <property type="entry name" value="Ribosomal protein L20"/>
    <property type="match status" value="1"/>
</dbReference>
<comment type="function">
    <text evidence="4 6 7">Binds directly to 23S ribosomal RNA and is necessary for the in vitro assembly process of the 50S ribosomal subunit. It is not involved in the protein synthesizing functions of that subunit.</text>
</comment>
<dbReference type="InterPro" id="IPR035566">
    <property type="entry name" value="Ribosomal_protein_bL20_C"/>
</dbReference>
<dbReference type="PRINTS" id="PR00062">
    <property type="entry name" value="RIBOSOMALL20"/>
</dbReference>
<evidence type="ECO:0000256" key="5">
    <source>
        <dbReference type="ARBA" id="ARBA00035172"/>
    </source>
</evidence>
<keyword evidence="6 7" id="KW-0699">rRNA-binding</keyword>
<evidence type="ECO:0000256" key="6">
    <source>
        <dbReference type="HAMAP-Rule" id="MF_00382"/>
    </source>
</evidence>
<dbReference type="PATRIC" id="fig|229920.5.peg.1016"/>
<dbReference type="GO" id="GO:0005840">
    <property type="term" value="C:ribosome"/>
    <property type="evidence" value="ECO:0007669"/>
    <property type="project" value="UniProtKB-KW"/>
</dbReference>
<dbReference type="OrthoDB" id="9808966at2"/>
<keyword evidence="3 6" id="KW-0687">Ribonucleoprotein</keyword>
<dbReference type="Gene3D" id="1.10.1900.20">
    <property type="entry name" value="Ribosomal protein L20"/>
    <property type="match status" value="1"/>
</dbReference>
<dbReference type="GO" id="GO:0019843">
    <property type="term" value="F:rRNA binding"/>
    <property type="evidence" value="ECO:0007669"/>
    <property type="project" value="UniProtKB-UniRule"/>
</dbReference>
<evidence type="ECO:0000256" key="4">
    <source>
        <dbReference type="ARBA" id="ARBA00024775"/>
    </source>
</evidence>
<dbReference type="HAMAP" id="MF_00382">
    <property type="entry name" value="Ribosomal_bL20"/>
    <property type="match status" value="1"/>
</dbReference>
<evidence type="ECO:0000256" key="7">
    <source>
        <dbReference type="RuleBase" id="RU000560"/>
    </source>
</evidence>
<sequence length="116" mass="13129">MARVKGGPKGHLRHKKMLKMSKGSFGSRHRLFRRANETMLKGLWYATRDRRVRRRDLRKLWIVRINAAARINGISYSRLIAGMKSAGITLNRKMLADLAVRDPNAFAAVVGKAKSA</sequence>